<reference evidence="1 2" key="1">
    <citation type="submission" date="2016-03" db="EMBL/GenBank/DDBJ databases">
        <title>Acetic acid bacteria sequencing.</title>
        <authorList>
            <person name="Brandt J."/>
            <person name="Jakob F."/>
            <person name="Vogel R.F."/>
        </authorList>
    </citation>
    <scope>NUCLEOTIDE SEQUENCE [LARGE SCALE GENOMIC DNA]</scope>
    <source>
        <strain evidence="1 2">TMW2.1084</strain>
        <plasmid evidence="2">pac1084_1</plasmid>
    </source>
</reference>
<proteinExistence type="predicted"/>
<dbReference type="InterPro" id="IPR032675">
    <property type="entry name" value="LRR_dom_sf"/>
</dbReference>
<dbReference type="Proteomes" id="UP000189055">
    <property type="component" value="Plasmid pAC1084_1"/>
</dbReference>
<name>A0A1U9LJR1_9PROT</name>
<accession>A0A1U9LJR1</accession>
<protein>
    <submittedName>
        <fullName evidence="1">Uncharacterized protein</fullName>
    </submittedName>
</protein>
<evidence type="ECO:0000313" key="2">
    <source>
        <dbReference type="Proteomes" id="UP000189055"/>
    </source>
</evidence>
<sequence length="250" mass="27209">MVTNRPILGENIVAIQSKAASRTSSRAKGVSKSVQVHFETMDELKRVFPKSFPKNGSINLKDRRTIVSLPPVLRAAGTLTVSGCSRLEYLPASRDMIFQVEAEGCTSLKSIDPDYAAFEGVLYLNNCPSLECLPEGMRLKGGGSLFLENCTALKSLPDGLEVDGKLAIDGCTGLTELPENLKAGFLYMQGCTNVKALPATLHADIIYLKGCDGIQIPQELVDRMDKAGFIFYPDEYEIIKSPSMHDSPCL</sequence>
<dbReference type="Gene3D" id="3.80.10.10">
    <property type="entry name" value="Ribonuclease Inhibitor"/>
    <property type="match status" value="1"/>
</dbReference>
<evidence type="ECO:0000313" key="1">
    <source>
        <dbReference type="EMBL" id="AQT06530.1"/>
    </source>
</evidence>
<organism evidence="1 2">
    <name type="scientific">Acetobacter persici</name>
    <dbReference type="NCBI Taxonomy" id="1076596"/>
    <lineage>
        <taxon>Bacteria</taxon>
        <taxon>Pseudomonadati</taxon>
        <taxon>Pseudomonadota</taxon>
        <taxon>Alphaproteobacteria</taxon>
        <taxon>Acetobacterales</taxon>
        <taxon>Acetobacteraceae</taxon>
        <taxon>Acetobacter</taxon>
    </lineage>
</organism>
<geneLocation type="plasmid" evidence="2">
    <name>pac1084_1</name>
</geneLocation>
<keyword evidence="1" id="KW-0614">Plasmid</keyword>
<dbReference type="AlphaFoldDB" id="A0A1U9LJR1"/>
<dbReference type="EMBL" id="CP014688">
    <property type="protein sequence ID" value="AQT06530.1"/>
    <property type="molecule type" value="Genomic_DNA"/>
</dbReference>
<dbReference type="KEGG" id="aper:A0U91_16105"/>
<gene>
    <name evidence="1" type="ORF">A0U91_16105</name>
</gene>